<feature type="region of interest" description="Disordered" evidence="5">
    <location>
        <begin position="2021"/>
        <end position="2053"/>
    </location>
</feature>
<dbReference type="GO" id="GO:0061630">
    <property type="term" value="F:ubiquitin protein ligase activity"/>
    <property type="evidence" value="ECO:0007669"/>
    <property type="project" value="TreeGrafter"/>
</dbReference>
<feature type="domain" description="CTCHY-type" evidence="7">
    <location>
        <begin position="2125"/>
        <end position="2187"/>
    </location>
</feature>
<dbReference type="SUPFAM" id="SSF48452">
    <property type="entry name" value="TPR-like"/>
    <property type="match status" value="2"/>
</dbReference>
<dbReference type="InterPro" id="IPR019734">
    <property type="entry name" value="TPR_rpt"/>
</dbReference>
<feature type="region of interest" description="Disordered" evidence="5">
    <location>
        <begin position="1092"/>
        <end position="1118"/>
    </location>
</feature>
<dbReference type="Pfam" id="PF05495">
    <property type="entry name" value="zf-CHY"/>
    <property type="match status" value="1"/>
</dbReference>
<feature type="domain" description="CHY-type" evidence="6">
    <location>
        <begin position="2051"/>
        <end position="2123"/>
    </location>
</feature>
<comment type="caution">
    <text evidence="8">The sequence shown here is derived from an EMBL/GenBank/DDBJ whole genome shotgun (WGS) entry which is preliminary data.</text>
</comment>
<dbReference type="Proteomes" id="UP001159428">
    <property type="component" value="Unassembled WGS sequence"/>
</dbReference>
<keyword evidence="1" id="KW-0479">Metal-binding</keyword>
<dbReference type="PROSITE" id="PS51266">
    <property type="entry name" value="ZF_CHY"/>
    <property type="match status" value="1"/>
</dbReference>
<dbReference type="PROSITE" id="PS51270">
    <property type="entry name" value="ZF_CTCHY"/>
    <property type="match status" value="1"/>
</dbReference>
<evidence type="ECO:0000313" key="9">
    <source>
        <dbReference type="Proteomes" id="UP001159428"/>
    </source>
</evidence>
<feature type="compositionally biased region" description="Basic and acidic residues" evidence="5">
    <location>
        <begin position="1382"/>
        <end position="1418"/>
    </location>
</feature>
<keyword evidence="2 4" id="KW-0863">Zinc-finger</keyword>
<accession>A0AAU9WVW7</accession>
<dbReference type="PANTHER" id="PTHR21319">
    <property type="entry name" value="RING FINGER AND CHY ZINC FINGER DOMAIN-CONTAINING PROTEIN 1"/>
    <property type="match status" value="1"/>
</dbReference>
<evidence type="ECO:0000259" key="6">
    <source>
        <dbReference type="PROSITE" id="PS51266"/>
    </source>
</evidence>
<organism evidence="8 9">
    <name type="scientific">Pocillopora meandrina</name>
    <dbReference type="NCBI Taxonomy" id="46732"/>
    <lineage>
        <taxon>Eukaryota</taxon>
        <taxon>Metazoa</taxon>
        <taxon>Cnidaria</taxon>
        <taxon>Anthozoa</taxon>
        <taxon>Hexacorallia</taxon>
        <taxon>Scleractinia</taxon>
        <taxon>Astrocoeniina</taxon>
        <taxon>Pocilloporidae</taxon>
        <taxon>Pocillopora</taxon>
    </lineage>
</organism>
<evidence type="ECO:0000256" key="3">
    <source>
        <dbReference type="ARBA" id="ARBA00022833"/>
    </source>
</evidence>
<dbReference type="PANTHER" id="PTHR21319:SF53">
    <property type="entry name" value="RING FINGER AND CHY ZINC FINGER DOMAIN-CONTAINING PROTEIN 1"/>
    <property type="match status" value="1"/>
</dbReference>
<sequence>NRQVKHPRRGKVTSPGDACKMRENDLQEWKRGTDFQIAGAESNTGDTQLARDESVTADRLNPRAAFWRHDVYSRIISDTAVRKLDEAIVYHQSNKIVSARESVKDLFKILSINQAHCFETPTKYGLQILNRGRQLFLEEGVSCSIKHGTLLLDSSTSGAQFYAGLLNVLAAFSLLISEFEIVQRTFDLLLQLHLQSNTTSRLQDLGAAYNNKGCVHLIMGDFQEAEQAFKTSLENFCLSESFLAETKVFAVNSNISRLNLISRNYSQALDQQEKLVKICQATEMKGMPYPFEVVFTVMNNQAVLHTTLNAFNEAENALRWLISYCKDVDKQDSLYLVTFLRLHLSVVLLLHGKPEDADEVFSIETLNSLEDVVDRFGNLYMNVRIEALEKLLTVYICKGKIKTALELLQTTVKILKTVFGEDHFNVASLLYKQGKLLSIIGEFRSAAEKFESSSNILQQIFGVKNPLLLKCYLYLGDVTSILGRKEESYVYYQRATETIEAIFQVSFVEELSIKYMEVIQGYQTFQRQRVTEHGIEGLVAEYGYVLATLLNHECNRHLRKCRADEETVTVMKTARPCSRSTLSLKYSLDFLQSGRKLLRHGMIEEAVVFFQQADMHCGAHVIKGHPDVSVLRLHNIFLRRKLNIHDTLEPDHNLKNFLKALGKAVEERNSKSTVEETSGVAQMMEFDHKQDLKPVIISLLLFCIELKMIETTFEAYDLYCKLFQNETDSPLLLLDGIQVYASRTVVTCNGKTALQDILISSEIGQKDSDLEGDSAEKRLFRSLACMENAPRNAFLVASKSPVFLDIDYLHALKEKISLAVQECFQRTCFEAEDKSRATQVIVDLTPSVTCGLQDILSTGSRINLLPLCLSGLPSNGIPQKETIFEIETSMRQKITRMNFYDEQTSCFMFKKVALQLLQQSDPGRISSIALPSQSFTLTVLHPTKARLIILRSEKLITQKIQFVTTRTTLTGVSLDQSVTLCETNRPSNHGWKWAHGWSQVCKRETGDTSELEDRQEQTREKVLECLMTVSQILRLLCSKRSPVPADDIYLAHPNQCHNAYGGPEDQEYISTEDDVSLVDLGDDDTRCLVASSQNQKDQENTSLQYLTESSEGSDDNEGLTLNAYDCPTVEGSAFNREEESMHRADLCEILEGKRLFEEDRKLRRSFVTDLQERARKKQLNSEKGDSIQSHRALVNYVSKLQSSQNGSNCSNLEVPHQNLEAQAPSEIPTFRNFRTHENAQRISSHEDSTAKEEDKLMRIHQLPQGPALNNVKDRNDLDMEPKCELPEDVSSRLPKTTLVKEYRFTAFNESDSSSILERGTYTKNVETTRNDVCSSEQNAIKTNRETTPNQEVQGTIGVDQEDQEGQRQTKPTGNKFISRKQHHEEESERNEVEIRENRGNTPEKQETPCVDYDDKATEKTLGPLAGDVLPDESMDKDASATQKNVVDLLRETGAVDGLNLKVENGIHSVKKREPTYPYGQVHSKSRATISNRNKRTTRLLCQGGDVADGESHEDLNKNTIAVDGSALAKSHLKDSHAFLESGLEIIGNITNTPKKDGTSCPDYDEMTTERTFEPPIEDVLPDGTAKEDTSRSQNNLVDLLRETDAVDGPTLKEENETRSLKQKLRALEKIDPHGQIHFMSQAILSNRHETTFRSMRHGGDVVADGESREDPIYNVDTVDGPVLTQNLHKDFHAGERSKSSVKHKRAQTLGSEKESHTDREGLCKSRYPLEHKGNLSQFHSGDGGARPKQRSTDNAKTPLPWPSIKYPMSADSDLERINLGLDPVFLARHVKESSPLLPFHNGGNYNYASSDGLWQEDHELKYFSPNAYHQVFYGKDQKSHDKEEFIPRDKADRYDKVIPVYNALAPLAPPNGKQKESWHFPLSESCKDTVLRSQCFAEMTNESNPTSLPKSFDANREKLFSECGSACAYNDMDSMANDYSIGLGGDECGKSPPISKNDHSRTENSLSSNLKYLQEIMTKTIRLIALNATGARENDAANQTVEKTGIREETGDMGEAEVTQRLHETNTPGESTPSNETTVEAERQPMVTPVQESPRPVCSHYQRRCLVRFPCCGKFFPCHRCHNESDCSEDQARAVNATHIRCTICYHEQEIDENGQRCGGCNAIMSEYFCPTCRHYTSVDKNPFHCEKCGICRIHRDRSFHCDVCNVCLDKRLEGKHKCRPDSGHDECCICLEVM</sequence>
<feature type="compositionally biased region" description="Polar residues" evidence="5">
    <location>
        <begin position="2025"/>
        <end position="2038"/>
    </location>
</feature>
<dbReference type="GO" id="GO:0006511">
    <property type="term" value="P:ubiquitin-dependent protein catabolic process"/>
    <property type="evidence" value="ECO:0007669"/>
    <property type="project" value="TreeGrafter"/>
</dbReference>
<evidence type="ECO:0000256" key="1">
    <source>
        <dbReference type="ARBA" id="ARBA00022723"/>
    </source>
</evidence>
<feature type="compositionally biased region" description="Polar residues" evidence="5">
    <location>
        <begin position="1335"/>
        <end position="1353"/>
    </location>
</feature>
<feature type="non-terminal residue" evidence="8">
    <location>
        <position position="1"/>
    </location>
</feature>
<dbReference type="SUPFAM" id="SSF161245">
    <property type="entry name" value="Zinc hairpin stack"/>
    <property type="match status" value="1"/>
</dbReference>
<keyword evidence="3" id="KW-0862">Zinc</keyword>
<dbReference type="InterPro" id="IPR037275">
    <property type="entry name" value="Znf_CTCHY_sf"/>
</dbReference>
<dbReference type="GO" id="GO:0008270">
    <property type="term" value="F:zinc ion binding"/>
    <property type="evidence" value="ECO:0007669"/>
    <property type="project" value="UniProtKB-KW"/>
</dbReference>
<evidence type="ECO:0000256" key="5">
    <source>
        <dbReference type="SAM" id="MobiDB-lite"/>
    </source>
</evidence>
<feature type="compositionally biased region" description="Basic and acidic residues" evidence="5">
    <location>
        <begin position="1711"/>
        <end position="1733"/>
    </location>
</feature>
<evidence type="ECO:0000259" key="7">
    <source>
        <dbReference type="PROSITE" id="PS51270"/>
    </source>
</evidence>
<reference evidence="8 9" key="1">
    <citation type="submission" date="2022-05" db="EMBL/GenBank/DDBJ databases">
        <authorList>
            <consortium name="Genoscope - CEA"/>
            <person name="William W."/>
        </authorList>
    </citation>
    <scope>NUCLEOTIDE SEQUENCE [LARGE SCALE GENOMIC DNA]</scope>
</reference>
<dbReference type="InterPro" id="IPR011990">
    <property type="entry name" value="TPR-like_helical_dom_sf"/>
</dbReference>
<dbReference type="EMBL" id="CALNXJ010000022">
    <property type="protein sequence ID" value="CAH3127437.1"/>
    <property type="molecule type" value="Genomic_DNA"/>
</dbReference>
<feature type="region of interest" description="Disordered" evidence="5">
    <location>
        <begin position="1335"/>
        <end position="1434"/>
    </location>
</feature>
<dbReference type="InterPro" id="IPR017921">
    <property type="entry name" value="Znf_CTCHY"/>
</dbReference>
<gene>
    <name evidence="8" type="ORF">PMEA_00012558</name>
</gene>
<name>A0AAU9WVW7_9CNID</name>
<keyword evidence="9" id="KW-1185">Reference proteome</keyword>
<dbReference type="Gene3D" id="1.25.40.10">
    <property type="entry name" value="Tetratricopeptide repeat domain"/>
    <property type="match status" value="2"/>
</dbReference>
<evidence type="ECO:0000256" key="2">
    <source>
        <dbReference type="ARBA" id="ARBA00022771"/>
    </source>
</evidence>
<dbReference type="GO" id="GO:0005634">
    <property type="term" value="C:nucleus"/>
    <property type="evidence" value="ECO:0007669"/>
    <property type="project" value="TreeGrafter"/>
</dbReference>
<evidence type="ECO:0000256" key="4">
    <source>
        <dbReference type="PROSITE-ProRule" id="PRU00601"/>
    </source>
</evidence>
<dbReference type="GO" id="GO:0016567">
    <property type="term" value="P:protein ubiquitination"/>
    <property type="evidence" value="ECO:0007669"/>
    <property type="project" value="TreeGrafter"/>
</dbReference>
<dbReference type="InterPro" id="IPR037274">
    <property type="entry name" value="Znf_CHY_sf"/>
</dbReference>
<dbReference type="InterPro" id="IPR008913">
    <property type="entry name" value="Znf_CHY"/>
</dbReference>
<evidence type="ECO:0000313" key="8">
    <source>
        <dbReference type="EMBL" id="CAH3127437.1"/>
    </source>
</evidence>
<proteinExistence type="predicted"/>
<dbReference type="SMART" id="SM00028">
    <property type="entry name" value="TPR"/>
    <property type="match status" value="5"/>
</dbReference>
<protein>
    <submittedName>
        <fullName evidence="8">Uncharacterized protein</fullName>
    </submittedName>
</protein>
<feature type="region of interest" description="Disordered" evidence="5">
    <location>
        <begin position="1691"/>
        <end position="1763"/>
    </location>
</feature>
<feature type="compositionally biased region" description="Polar residues" evidence="5">
    <location>
        <begin position="1092"/>
        <end position="1110"/>
    </location>
</feature>
<dbReference type="SUPFAM" id="SSF161219">
    <property type="entry name" value="CHY zinc finger-like"/>
    <property type="match status" value="1"/>
</dbReference>